<dbReference type="PANTHER" id="PTHR47053">
    <property type="entry name" value="MUREIN DD-ENDOPEPTIDASE MEPH-RELATED"/>
    <property type="match status" value="1"/>
</dbReference>
<dbReference type="InterPro" id="IPR038765">
    <property type="entry name" value="Papain-like_cys_pep_sf"/>
</dbReference>
<evidence type="ECO:0000313" key="6">
    <source>
        <dbReference type="EMBL" id="NKE09928.1"/>
    </source>
</evidence>
<evidence type="ECO:0000256" key="1">
    <source>
        <dbReference type="ARBA" id="ARBA00007074"/>
    </source>
</evidence>
<dbReference type="GO" id="GO:0008234">
    <property type="term" value="F:cysteine-type peptidase activity"/>
    <property type="evidence" value="ECO:0007669"/>
    <property type="project" value="UniProtKB-KW"/>
</dbReference>
<accession>A0A846TL46</accession>
<gene>
    <name evidence="6" type="ORF">GTW58_08275</name>
</gene>
<dbReference type="InterPro" id="IPR000064">
    <property type="entry name" value="NLP_P60_dom"/>
</dbReference>
<evidence type="ECO:0000259" key="5">
    <source>
        <dbReference type="PROSITE" id="PS51935"/>
    </source>
</evidence>
<dbReference type="PANTHER" id="PTHR47053:SF1">
    <property type="entry name" value="MUREIN DD-ENDOPEPTIDASE MEPH-RELATED"/>
    <property type="match status" value="1"/>
</dbReference>
<evidence type="ECO:0000256" key="2">
    <source>
        <dbReference type="ARBA" id="ARBA00022670"/>
    </source>
</evidence>
<evidence type="ECO:0000313" key="7">
    <source>
        <dbReference type="Proteomes" id="UP000521379"/>
    </source>
</evidence>
<keyword evidence="3" id="KW-0378">Hydrolase</keyword>
<comment type="similarity">
    <text evidence="1">Belongs to the peptidase C40 family.</text>
</comment>
<comment type="caution">
    <text evidence="6">The sequence shown here is derived from an EMBL/GenBank/DDBJ whole genome shotgun (WGS) entry which is preliminary data.</text>
</comment>
<dbReference type="InterPro" id="IPR051202">
    <property type="entry name" value="Peptidase_C40"/>
</dbReference>
<dbReference type="SUPFAM" id="SSF54001">
    <property type="entry name" value="Cysteine proteinases"/>
    <property type="match status" value="1"/>
</dbReference>
<organism evidence="6 7">
    <name type="scientific">Kocuria subflava</name>
    <dbReference type="NCBI Taxonomy" id="1736139"/>
    <lineage>
        <taxon>Bacteria</taxon>
        <taxon>Bacillati</taxon>
        <taxon>Actinomycetota</taxon>
        <taxon>Actinomycetes</taxon>
        <taxon>Micrococcales</taxon>
        <taxon>Micrococcaceae</taxon>
        <taxon>Kocuria</taxon>
    </lineage>
</organism>
<feature type="domain" description="NlpC/P60" evidence="5">
    <location>
        <begin position="64"/>
        <end position="176"/>
    </location>
</feature>
<name>A0A846TL46_9MICC</name>
<evidence type="ECO:0000256" key="3">
    <source>
        <dbReference type="ARBA" id="ARBA00022801"/>
    </source>
</evidence>
<dbReference type="PROSITE" id="PS51935">
    <property type="entry name" value="NLPC_P60"/>
    <property type="match status" value="1"/>
</dbReference>
<dbReference type="Gene3D" id="3.90.1720.10">
    <property type="entry name" value="endopeptidase domain like (from Nostoc punctiforme)"/>
    <property type="match status" value="1"/>
</dbReference>
<sequence length="176" mass="18532">MAILHGGYNAGIVANNSSLDTEATNRESTTTVQTSQQAQQQQAALGTSTATPVDVQSVVNGSTTTSGSAIVETSMLGLGGNYVWGGTDFKNWDCSGFTQWVYAQHGIQIPRVTWDQFAAATPTANPQPGDLVSQNNGSHVGIYLGDGLMISALNPQQGTMIHAVNAMQVDGFYTYL</sequence>
<dbReference type="EMBL" id="JAAVUN010000014">
    <property type="protein sequence ID" value="NKE09928.1"/>
    <property type="molecule type" value="Genomic_DNA"/>
</dbReference>
<proteinExistence type="inferred from homology"/>
<keyword evidence="4" id="KW-0788">Thiol protease</keyword>
<dbReference type="AlphaFoldDB" id="A0A846TL46"/>
<protein>
    <submittedName>
        <fullName evidence="6">C40 family peptidase</fullName>
    </submittedName>
</protein>
<reference evidence="6 7" key="1">
    <citation type="submission" date="2020-02" db="EMBL/GenBank/DDBJ databases">
        <authorList>
            <person name="Sun Q."/>
        </authorList>
    </citation>
    <scope>NUCLEOTIDE SEQUENCE [LARGE SCALE GENOMIC DNA]</scope>
    <source>
        <strain evidence="6 7">YIM 13062</strain>
    </source>
</reference>
<evidence type="ECO:0000256" key="4">
    <source>
        <dbReference type="ARBA" id="ARBA00022807"/>
    </source>
</evidence>
<dbReference type="GO" id="GO:0006508">
    <property type="term" value="P:proteolysis"/>
    <property type="evidence" value="ECO:0007669"/>
    <property type="project" value="UniProtKB-KW"/>
</dbReference>
<dbReference type="Pfam" id="PF00877">
    <property type="entry name" value="NLPC_P60"/>
    <property type="match status" value="1"/>
</dbReference>
<dbReference type="Proteomes" id="UP000521379">
    <property type="component" value="Unassembled WGS sequence"/>
</dbReference>
<keyword evidence="2" id="KW-0645">Protease</keyword>
<keyword evidence="7" id="KW-1185">Reference proteome</keyword>